<organism evidence="4 5">
    <name type="scientific">Paracoccus haematequi</name>
    <dbReference type="NCBI Taxonomy" id="2491866"/>
    <lineage>
        <taxon>Bacteria</taxon>
        <taxon>Pseudomonadati</taxon>
        <taxon>Pseudomonadota</taxon>
        <taxon>Alphaproteobacteria</taxon>
        <taxon>Rhodobacterales</taxon>
        <taxon>Paracoccaceae</taxon>
        <taxon>Paracoccus</taxon>
    </lineage>
</organism>
<keyword evidence="3" id="KW-0143">Chaperone</keyword>
<evidence type="ECO:0000313" key="4">
    <source>
        <dbReference type="EMBL" id="VDS09047.1"/>
    </source>
</evidence>
<evidence type="ECO:0000256" key="2">
    <source>
        <dbReference type="ARBA" id="ARBA00019418"/>
    </source>
</evidence>
<dbReference type="PANTHER" id="PTHR12469:SF2">
    <property type="entry name" value="SUCCINATE DEHYDROGENASE ASSEMBLY FACTOR 2, MITOCHONDRIAL"/>
    <property type="match status" value="1"/>
</dbReference>
<dbReference type="RefSeq" id="WP_126154710.1">
    <property type="nucleotide sequence ID" value="NZ_UZWE01000031.1"/>
</dbReference>
<reference evidence="4 5" key="1">
    <citation type="submission" date="2018-12" db="EMBL/GenBank/DDBJ databases">
        <authorList>
            <person name="Criscuolo A."/>
        </authorList>
    </citation>
    <scope>NUCLEOTIDE SEQUENCE [LARGE SCALE GENOMIC DNA]</scope>
    <source>
        <strain evidence="4">ACIP1116241</strain>
    </source>
</reference>
<comment type="similarity">
    <text evidence="1">Belongs to the SdhE FAD assembly factor family.</text>
</comment>
<dbReference type="Proteomes" id="UP000270743">
    <property type="component" value="Unassembled WGS sequence"/>
</dbReference>
<dbReference type="AlphaFoldDB" id="A0A3S5D431"/>
<dbReference type="Pfam" id="PF03937">
    <property type="entry name" value="Sdh5"/>
    <property type="match status" value="1"/>
</dbReference>
<gene>
    <name evidence="4" type="ORF">PARHAE_02236</name>
</gene>
<dbReference type="PANTHER" id="PTHR12469">
    <property type="entry name" value="PROTEIN EMI5 HOMOLOG, MITOCHONDRIAL"/>
    <property type="match status" value="1"/>
</dbReference>
<evidence type="ECO:0000313" key="5">
    <source>
        <dbReference type="Proteomes" id="UP000270743"/>
    </source>
</evidence>
<dbReference type="Gene3D" id="1.10.150.250">
    <property type="entry name" value="Flavinator of succinate dehydrogenase"/>
    <property type="match status" value="1"/>
</dbReference>
<dbReference type="SUPFAM" id="SSF109910">
    <property type="entry name" value="YgfY-like"/>
    <property type="match status" value="1"/>
</dbReference>
<accession>A0A3S5D431</accession>
<evidence type="ECO:0000256" key="3">
    <source>
        <dbReference type="ARBA" id="ARBA00023186"/>
    </source>
</evidence>
<dbReference type="InterPro" id="IPR036714">
    <property type="entry name" value="SDH_sf"/>
</dbReference>
<evidence type="ECO:0000256" key="1">
    <source>
        <dbReference type="ARBA" id="ARBA00008571"/>
    </source>
</evidence>
<dbReference type="EMBL" id="UZWE01000031">
    <property type="protein sequence ID" value="VDS09047.1"/>
    <property type="molecule type" value="Genomic_DNA"/>
</dbReference>
<name>A0A3S5D431_9RHOB</name>
<sequence>MIESAETRLRRLKMRSWRRGMKEMDLILGHFADGPLATLGAADLDAYEAVLSENDQDLYLWITARINGGAGRGPAGIAAILDRIADHAADRLKPIR</sequence>
<keyword evidence="5" id="KW-1185">Reference proteome</keyword>
<dbReference type="OrthoDB" id="9807264at2"/>
<dbReference type="GO" id="GO:0006099">
    <property type="term" value="P:tricarboxylic acid cycle"/>
    <property type="evidence" value="ECO:0007669"/>
    <property type="project" value="TreeGrafter"/>
</dbReference>
<dbReference type="InterPro" id="IPR005631">
    <property type="entry name" value="SDH"/>
</dbReference>
<protein>
    <recommendedName>
        <fullName evidence="2">FAD assembly factor SdhE</fullName>
    </recommendedName>
</protein>
<proteinExistence type="inferred from homology"/>